<dbReference type="InterPro" id="IPR028203">
    <property type="entry name" value="PSII_CF48-like_dom"/>
</dbReference>
<keyword evidence="2" id="KW-0604">Photosystem II</keyword>
<sequence>MNVLFLQTTAARVVALGLTLGGLLAANVQAAPAAEADLRAAVQAAHPERAVLQAVARAGQRLVAVGERGLALYSDDQGKNWQQAQVPVSVTLTALHFPTASQGWAVGHFGTVLHSSDGGKSWQRQLDGKRAAALALADVAARAKAAPAGDATLAKALANAQRLVADGPDKPFLDVHFFDARRGLIVGAYGLIFATSDGGQHWQSLAGQLDNPQAHHLYSIAVGGGAIYLAGEQGLAFRGEMNGGSFLRLSTPYQGSYFTAQADDNGNVLLAGLRGNVYRSGDRGSSWQSVALPAPVSVVASSRSSKGMLLLANQAGQLLASRDMGQTIRPLATPPLPPLTGVLQLDDGQLVVTSLRGVLRP</sequence>
<evidence type="ECO:0000313" key="5">
    <source>
        <dbReference type="EMBL" id="MEQ6290589.1"/>
    </source>
</evidence>
<dbReference type="RefSeq" id="WP_349586222.1">
    <property type="nucleotide sequence ID" value="NZ_JBEFLD010000004.1"/>
</dbReference>
<evidence type="ECO:0000256" key="3">
    <source>
        <dbReference type="SAM" id="SignalP"/>
    </source>
</evidence>
<feature type="signal peptide" evidence="3">
    <location>
        <begin position="1"/>
        <end position="30"/>
    </location>
</feature>
<dbReference type="InterPro" id="IPR015943">
    <property type="entry name" value="WD40/YVTN_repeat-like_dom_sf"/>
</dbReference>
<dbReference type="PANTHER" id="PTHR47199">
    <property type="entry name" value="PHOTOSYSTEM II STABILITY/ASSEMBLY FACTOR HCF136, CHLOROPLASTIC"/>
    <property type="match status" value="1"/>
</dbReference>
<gene>
    <name evidence="5" type="ORF">ABNW52_08175</name>
</gene>
<dbReference type="EMBL" id="JBEFLD010000004">
    <property type="protein sequence ID" value="MEQ6290589.1"/>
    <property type="molecule type" value="Genomic_DNA"/>
</dbReference>
<dbReference type="Pfam" id="PF14870">
    <property type="entry name" value="PSII_BNR"/>
    <property type="match status" value="2"/>
</dbReference>
<evidence type="ECO:0000259" key="4">
    <source>
        <dbReference type="Pfam" id="PF14870"/>
    </source>
</evidence>
<evidence type="ECO:0000256" key="1">
    <source>
        <dbReference type="ARBA" id="ARBA00022531"/>
    </source>
</evidence>
<feature type="domain" description="Photosynthesis system II assembly factor Ycf48/Hcf136-like" evidence="4">
    <location>
        <begin position="169"/>
        <end position="326"/>
    </location>
</feature>
<keyword evidence="3" id="KW-0732">Signal</keyword>
<feature type="chain" id="PRO_5046082214" evidence="3">
    <location>
        <begin position="31"/>
        <end position="361"/>
    </location>
</feature>
<dbReference type="SUPFAM" id="SSF110296">
    <property type="entry name" value="Oligoxyloglucan reducing end-specific cellobiohydrolase"/>
    <property type="match status" value="1"/>
</dbReference>
<keyword evidence="1" id="KW-0602">Photosynthesis</keyword>
<comment type="caution">
    <text evidence="5">The sequence shown here is derived from an EMBL/GenBank/DDBJ whole genome shotgun (WGS) entry which is preliminary data.</text>
</comment>
<keyword evidence="6" id="KW-1185">Reference proteome</keyword>
<dbReference type="Proteomes" id="UP001433638">
    <property type="component" value="Unassembled WGS sequence"/>
</dbReference>
<accession>A0ABV1M2Y8</accession>
<reference evidence="5" key="1">
    <citation type="submission" date="2024-06" db="EMBL/GenBank/DDBJ databases">
        <title>Genome sequence of Vogesella sp. MAHUQ-64.</title>
        <authorList>
            <person name="Huq M.A."/>
        </authorList>
    </citation>
    <scope>NUCLEOTIDE SEQUENCE</scope>
    <source>
        <strain evidence="5">MAHUQ-64</strain>
    </source>
</reference>
<protein>
    <submittedName>
        <fullName evidence="5">YCF48-related protein</fullName>
    </submittedName>
</protein>
<name>A0ABV1M2Y8_9NEIS</name>
<organism evidence="5 6">
    <name type="scientific">Vogesella oryzagri</name>
    <dbReference type="NCBI Taxonomy" id="3160864"/>
    <lineage>
        <taxon>Bacteria</taxon>
        <taxon>Pseudomonadati</taxon>
        <taxon>Pseudomonadota</taxon>
        <taxon>Betaproteobacteria</taxon>
        <taxon>Neisseriales</taxon>
        <taxon>Chromobacteriaceae</taxon>
        <taxon>Vogesella</taxon>
    </lineage>
</organism>
<feature type="domain" description="Photosynthesis system II assembly factor Ycf48/Hcf136-like" evidence="4">
    <location>
        <begin position="78"/>
        <end position="137"/>
    </location>
</feature>
<dbReference type="Gene3D" id="2.130.10.10">
    <property type="entry name" value="YVTN repeat-like/Quinoprotein amine dehydrogenase"/>
    <property type="match status" value="2"/>
</dbReference>
<evidence type="ECO:0000256" key="2">
    <source>
        <dbReference type="ARBA" id="ARBA00023276"/>
    </source>
</evidence>
<proteinExistence type="predicted"/>
<dbReference type="PANTHER" id="PTHR47199:SF2">
    <property type="entry name" value="PHOTOSYSTEM II STABILITY_ASSEMBLY FACTOR HCF136, CHLOROPLASTIC"/>
    <property type="match status" value="1"/>
</dbReference>
<evidence type="ECO:0000313" key="6">
    <source>
        <dbReference type="Proteomes" id="UP001433638"/>
    </source>
</evidence>